<dbReference type="Pfam" id="PF00572">
    <property type="entry name" value="Ribosomal_L13"/>
    <property type="match status" value="1"/>
</dbReference>
<gene>
    <name evidence="4 5" type="primary">rplM</name>
    <name evidence="5" type="ORF">NARRFE1_01060</name>
</gene>
<dbReference type="InterPro" id="IPR036899">
    <property type="entry name" value="Ribosomal_uL13_sf"/>
</dbReference>
<dbReference type="NCBIfam" id="TIGR01066">
    <property type="entry name" value="rplM_bact"/>
    <property type="match status" value="1"/>
</dbReference>
<dbReference type="PANTHER" id="PTHR11545">
    <property type="entry name" value="RIBOSOMAL PROTEIN L13"/>
    <property type="match status" value="1"/>
</dbReference>
<dbReference type="GO" id="GO:0003735">
    <property type="term" value="F:structural constituent of ribosome"/>
    <property type="evidence" value="ECO:0007669"/>
    <property type="project" value="InterPro"/>
</dbReference>
<comment type="subunit">
    <text evidence="4">Part of the 50S ribosomal subunit.</text>
</comment>
<evidence type="ECO:0000256" key="1">
    <source>
        <dbReference type="ARBA" id="ARBA00006227"/>
    </source>
</evidence>
<keyword evidence="3 4" id="KW-0687">Ribonucleoprotein</keyword>
<dbReference type="Gene3D" id="3.90.1180.10">
    <property type="entry name" value="Ribosomal protein L13"/>
    <property type="match status" value="1"/>
</dbReference>
<organism evidence="5 6">
    <name type="scientific">endosymbiont of Rhynchophorus ferrugineus</name>
    <dbReference type="NCBI Taxonomy" id="1972133"/>
    <lineage>
        <taxon>Bacteria</taxon>
        <taxon>Pseudomonadati</taxon>
        <taxon>Pseudomonadota</taxon>
        <taxon>Gammaproteobacteria</taxon>
        <taxon>Candidatus Nardonella</taxon>
    </lineage>
</organism>
<dbReference type="PIRSF" id="PIRSF002181">
    <property type="entry name" value="Ribosomal_L13"/>
    <property type="match status" value="1"/>
</dbReference>
<keyword evidence="6" id="KW-1185">Reference proteome</keyword>
<keyword evidence="2 4" id="KW-0689">Ribosomal protein</keyword>
<dbReference type="GO" id="GO:0003729">
    <property type="term" value="F:mRNA binding"/>
    <property type="evidence" value="ECO:0007669"/>
    <property type="project" value="TreeGrafter"/>
</dbReference>
<name>A0A2Z5T3S3_9GAMM</name>
<dbReference type="InterPro" id="IPR005823">
    <property type="entry name" value="Ribosomal_uL13_bac-type"/>
</dbReference>
<reference evidence="5 6" key="1">
    <citation type="journal article" date="2017" name="Proc. Natl. Acad. Sci. U.S.A.">
        <title>Small genome symbiont underlies cuticle hardness in beetles.</title>
        <authorList>
            <person name="Anbutsu H."/>
            <person name="Moriyama M."/>
            <person name="Nikoh N."/>
            <person name="Hosokawa T."/>
            <person name="Futahashi R."/>
            <person name="Tanahashi M."/>
            <person name="Meng X.Y."/>
            <person name="Kuriwada T."/>
            <person name="Mori N."/>
            <person name="Oshima K."/>
            <person name="Hattori M."/>
            <person name="Fujie M."/>
            <person name="Satoh N."/>
            <person name="Maeda T."/>
            <person name="Shigenobu S."/>
            <person name="Koga R."/>
            <person name="Fukatsu T."/>
        </authorList>
    </citation>
    <scope>NUCLEOTIDE SEQUENCE [LARGE SCALE GENOMIC DNA]</scope>
    <source>
        <strain evidence="5">NARRFE1</strain>
    </source>
</reference>
<comment type="function">
    <text evidence="4">This protein is one of the early assembly proteins of the 50S ribosomal subunit, although it is not seen to bind rRNA by itself. It is important during the early stages of 50S assembly.</text>
</comment>
<dbReference type="PANTHER" id="PTHR11545:SF2">
    <property type="entry name" value="LARGE RIBOSOMAL SUBUNIT PROTEIN UL13M"/>
    <property type="match status" value="1"/>
</dbReference>
<evidence type="ECO:0000256" key="2">
    <source>
        <dbReference type="ARBA" id="ARBA00022980"/>
    </source>
</evidence>
<evidence type="ECO:0000256" key="4">
    <source>
        <dbReference type="HAMAP-Rule" id="MF_01366"/>
    </source>
</evidence>
<evidence type="ECO:0000313" key="5">
    <source>
        <dbReference type="EMBL" id="BBA85051.1"/>
    </source>
</evidence>
<evidence type="ECO:0000256" key="3">
    <source>
        <dbReference type="ARBA" id="ARBA00023274"/>
    </source>
</evidence>
<dbReference type="SUPFAM" id="SSF52161">
    <property type="entry name" value="Ribosomal protein L13"/>
    <property type="match status" value="1"/>
</dbReference>
<dbReference type="InterPro" id="IPR005822">
    <property type="entry name" value="Ribosomal_uL13"/>
</dbReference>
<evidence type="ECO:0000313" key="6">
    <source>
        <dbReference type="Proteomes" id="UP000289537"/>
    </source>
</evidence>
<sequence>MNLKNTWYIINASNKILGRISTKISIILQGKNKIDYYSNKKSNNFVIVINSDEVILSGKKKNKKIYYKHSGYIGNLKKIYFKELIKKDSRKIIINSVKGMLPKNKLYKNILNNNLKIFRKENNIYKINNLININ</sequence>
<dbReference type="KEGG" id="eor:NARRFE1_01060"/>
<dbReference type="GO" id="GO:0022625">
    <property type="term" value="C:cytosolic large ribosomal subunit"/>
    <property type="evidence" value="ECO:0007669"/>
    <property type="project" value="TreeGrafter"/>
</dbReference>
<comment type="similarity">
    <text evidence="1 4">Belongs to the universal ribosomal protein uL13 family.</text>
</comment>
<proteinExistence type="inferred from homology"/>
<dbReference type="GO" id="GO:0017148">
    <property type="term" value="P:negative regulation of translation"/>
    <property type="evidence" value="ECO:0007669"/>
    <property type="project" value="TreeGrafter"/>
</dbReference>
<accession>A0A2Z5T3S3</accession>
<dbReference type="CDD" id="cd00392">
    <property type="entry name" value="Ribosomal_L13"/>
    <property type="match status" value="1"/>
</dbReference>
<dbReference type="HAMAP" id="MF_01366">
    <property type="entry name" value="Ribosomal_uL13"/>
    <property type="match status" value="1"/>
</dbReference>
<dbReference type="GO" id="GO:0006412">
    <property type="term" value="P:translation"/>
    <property type="evidence" value="ECO:0007669"/>
    <property type="project" value="UniProtKB-UniRule"/>
</dbReference>
<dbReference type="EMBL" id="AP018161">
    <property type="protein sequence ID" value="BBA85051.1"/>
    <property type="molecule type" value="Genomic_DNA"/>
</dbReference>
<protein>
    <recommendedName>
        <fullName evidence="4">Large ribosomal subunit protein uL13</fullName>
    </recommendedName>
</protein>
<dbReference type="Proteomes" id="UP000289537">
    <property type="component" value="Chromosome"/>
</dbReference>
<dbReference type="OrthoDB" id="9801330at2"/>
<dbReference type="AlphaFoldDB" id="A0A2Z5T3S3"/>